<dbReference type="GO" id="GO:0005634">
    <property type="term" value="C:nucleus"/>
    <property type="evidence" value="ECO:0007669"/>
    <property type="project" value="UniProtKB-SubCell"/>
</dbReference>
<name>A0A9P0KTS3_ACAOB</name>
<dbReference type="SUPFAM" id="SSF46689">
    <property type="entry name" value="Homeodomain-like"/>
    <property type="match status" value="1"/>
</dbReference>
<dbReference type="Pfam" id="PF03184">
    <property type="entry name" value="DDE_1"/>
    <property type="match status" value="1"/>
</dbReference>
<organism evidence="6 7">
    <name type="scientific">Acanthoscelides obtectus</name>
    <name type="common">Bean weevil</name>
    <name type="synonym">Bruchus obtectus</name>
    <dbReference type="NCBI Taxonomy" id="200917"/>
    <lineage>
        <taxon>Eukaryota</taxon>
        <taxon>Metazoa</taxon>
        <taxon>Ecdysozoa</taxon>
        <taxon>Arthropoda</taxon>
        <taxon>Hexapoda</taxon>
        <taxon>Insecta</taxon>
        <taxon>Pterygota</taxon>
        <taxon>Neoptera</taxon>
        <taxon>Endopterygota</taxon>
        <taxon>Coleoptera</taxon>
        <taxon>Polyphaga</taxon>
        <taxon>Cucujiformia</taxon>
        <taxon>Chrysomeloidea</taxon>
        <taxon>Chrysomelidae</taxon>
        <taxon>Bruchinae</taxon>
        <taxon>Bruchini</taxon>
        <taxon>Acanthoscelides</taxon>
    </lineage>
</organism>
<dbReference type="GO" id="GO:0003677">
    <property type="term" value="F:DNA binding"/>
    <property type="evidence" value="ECO:0007669"/>
    <property type="project" value="UniProtKB-KW"/>
</dbReference>
<keyword evidence="2" id="KW-0238">DNA-binding</keyword>
<dbReference type="InterPro" id="IPR004875">
    <property type="entry name" value="DDE_SF_endonuclease_dom"/>
</dbReference>
<dbReference type="PANTHER" id="PTHR19303">
    <property type="entry name" value="TRANSPOSON"/>
    <property type="match status" value="1"/>
</dbReference>
<dbReference type="OrthoDB" id="8191755at2759"/>
<dbReference type="PROSITE" id="PS51253">
    <property type="entry name" value="HTH_CENPB"/>
    <property type="match status" value="1"/>
</dbReference>
<dbReference type="PANTHER" id="PTHR19303:SF74">
    <property type="entry name" value="POGO TRANSPOSABLE ELEMENT WITH KRAB DOMAIN"/>
    <property type="match status" value="1"/>
</dbReference>
<dbReference type="SUPFAM" id="SSF57903">
    <property type="entry name" value="FYVE/PHD zinc finger"/>
    <property type="match status" value="1"/>
</dbReference>
<dbReference type="CDD" id="cd15517">
    <property type="entry name" value="PHD_TCF19_like"/>
    <property type="match status" value="1"/>
</dbReference>
<evidence type="ECO:0000256" key="4">
    <source>
        <dbReference type="SAM" id="MobiDB-lite"/>
    </source>
</evidence>
<evidence type="ECO:0000256" key="2">
    <source>
        <dbReference type="ARBA" id="ARBA00023125"/>
    </source>
</evidence>
<dbReference type="Proteomes" id="UP001152888">
    <property type="component" value="Unassembled WGS sequence"/>
</dbReference>
<dbReference type="AlphaFoldDB" id="A0A9P0KTS3"/>
<evidence type="ECO:0000313" key="7">
    <source>
        <dbReference type="Proteomes" id="UP001152888"/>
    </source>
</evidence>
<dbReference type="Pfam" id="PF03221">
    <property type="entry name" value="HTH_Tnp_Tc5"/>
    <property type="match status" value="1"/>
</dbReference>
<dbReference type="InterPro" id="IPR007889">
    <property type="entry name" value="HTH_Psq"/>
</dbReference>
<accession>A0A9P0KTS3</accession>
<comment type="subcellular location">
    <subcellularLocation>
        <location evidence="1">Nucleus</location>
    </subcellularLocation>
</comment>
<feature type="domain" description="HTH CENPB-type" evidence="5">
    <location>
        <begin position="67"/>
        <end position="142"/>
    </location>
</feature>
<reference evidence="6" key="1">
    <citation type="submission" date="2022-03" db="EMBL/GenBank/DDBJ databases">
        <authorList>
            <person name="Sayadi A."/>
        </authorList>
    </citation>
    <scope>NUCLEOTIDE SEQUENCE</scope>
</reference>
<dbReference type="Pfam" id="PF05225">
    <property type="entry name" value="HTH_psq"/>
    <property type="match status" value="1"/>
</dbReference>
<gene>
    <name evidence="6" type="ORF">ACAOBT_LOCUS15000</name>
</gene>
<feature type="region of interest" description="Disordered" evidence="4">
    <location>
        <begin position="512"/>
        <end position="559"/>
    </location>
</feature>
<dbReference type="InterPro" id="IPR011011">
    <property type="entry name" value="Znf_FYVE_PHD"/>
</dbReference>
<evidence type="ECO:0000256" key="1">
    <source>
        <dbReference type="ARBA" id="ARBA00004123"/>
    </source>
</evidence>
<evidence type="ECO:0000256" key="3">
    <source>
        <dbReference type="ARBA" id="ARBA00023242"/>
    </source>
</evidence>
<proteinExistence type="predicted"/>
<feature type="compositionally biased region" description="Basic residues" evidence="4">
    <location>
        <begin position="517"/>
        <end position="529"/>
    </location>
</feature>
<feature type="compositionally biased region" description="Acidic residues" evidence="4">
    <location>
        <begin position="536"/>
        <end position="550"/>
    </location>
</feature>
<sequence>MPRSNPKYVKKDKRKSWKKEDMETAITVVREKKMGTLKAAKTFNVPRTTLQTLSKKLDLTPAQAVCTKLGRKPYLGEDLEKELVSYLLIMEQKFYGYTIRDLRRMAYQIAIRNHLETPFNRNEAGRSWVDLFLNRHKEHLSIRKPCGTSFSRALGFNKENVQSFFNMLEEAYEKHKFPAERVFNVDETRLSIVQSKIPHVIGRKGKKQIAALTSAERGSTVTIIACMSASGVFVPPLVIFPRTNMTQILMKGCPPGSIGRAHPSGWVQSNIFTDWFAHFIEKVCPTENSPVLLILDGHYSHVRNPDLIDMARKSFVTIICLPPHSTHKLQPLDKTFMGPLKAFYSEEVRQFIRHSNRAVTPYDIMELFGKAYLKVQTGDIAVNGFKATGIFPLNKNIFTEADFIASEIEAEKTCNAPQADQSKVVGSTSSSHASFSQCCSSSTPKNLPGPSKQISPFQIAPVPNIKKKVTNRGRKSSSACVITDTPYKEELSKSLEKSAANMSKKKLLFNDFDGSKKKSSNKMTKRPKISSKPESESSDSDGDLPDDSSSDIERPNGHYPDDEDASCLFCNGMFSEDTRGEVWVKCFQCFMWAHSDCAGAEKDIYICDFCK</sequence>
<keyword evidence="3" id="KW-0539">Nucleus</keyword>
<protein>
    <recommendedName>
        <fullName evidence="5">HTH CENPB-type domain-containing protein</fullName>
    </recommendedName>
</protein>
<dbReference type="InterPro" id="IPR006600">
    <property type="entry name" value="HTH_CenpB_DNA-bd_dom"/>
</dbReference>
<dbReference type="EMBL" id="CAKOFQ010006921">
    <property type="protein sequence ID" value="CAH1982421.1"/>
    <property type="molecule type" value="Genomic_DNA"/>
</dbReference>
<dbReference type="Gene3D" id="1.10.10.60">
    <property type="entry name" value="Homeodomain-like"/>
    <property type="match status" value="1"/>
</dbReference>
<keyword evidence="7" id="KW-1185">Reference proteome</keyword>
<evidence type="ECO:0000313" key="6">
    <source>
        <dbReference type="EMBL" id="CAH1982421.1"/>
    </source>
</evidence>
<dbReference type="InterPro" id="IPR009057">
    <property type="entry name" value="Homeodomain-like_sf"/>
</dbReference>
<dbReference type="InterPro" id="IPR050863">
    <property type="entry name" value="CenT-Element_Derived"/>
</dbReference>
<feature type="region of interest" description="Disordered" evidence="4">
    <location>
        <begin position="439"/>
        <end position="460"/>
    </location>
</feature>
<evidence type="ECO:0000259" key="5">
    <source>
        <dbReference type="PROSITE" id="PS51253"/>
    </source>
</evidence>
<comment type="caution">
    <text evidence="6">The sequence shown here is derived from an EMBL/GenBank/DDBJ whole genome shotgun (WGS) entry which is preliminary data.</text>
</comment>